<dbReference type="PANTHER" id="PTHR10434:SF40">
    <property type="entry name" value="1-ACYL-SN-GLYCEROL-3-PHOSPHATE ACYLTRANSFERASE"/>
    <property type="match status" value="1"/>
</dbReference>
<gene>
    <name evidence="6" type="ORF">DFR34_101284</name>
</gene>
<dbReference type="EMBL" id="QJKI01000001">
    <property type="protein sequence ID" value="PXX82051.1"/>
    <property type="molecule type" value="Genomic_DNA"/>
</dbReference>
<dbReference type="OrthoDB" id="9812274at2"/>
<comment type="pathway">
    <text evidence="1">Lipid metabolism.</text>
</comment>
<dbReference type="CDD" id="cd07989">
    <property type="entry name" value="LPLAT_AGPAT-like"/>
    <property type="match status" value="1"/>
</dbReference>
<evidence type="ECO:0000313" key="7">
    <source>
        <dbReference type="Proteomes" id="UP000247555"/>
    </source>
</evidence>
<dbReference type="Pfam" id="PF01553">
    <property type="entry name" value="Acyltransferase"/>
    <property type="match status" value="1"/>
</dbReference>
<dbReference type="AlphaFoldDB" id="A0A318KW57"/>
<keyword evidence="3 6" id="KW-0012">Acyltransferase</keyword>
<evidence type="ECO:0000256" key="1">
    <source>
        <dbReference type="ARBA" id="ARBA00005189"/>
    </source>
</evidence>
<evidence type="ECO:0000256" key="4">
    <source>
        <dbReference type="SAM" id="Phobius"/>
    </source>
</evidence>
<feature type="domain" description="Phospholipid/glycerol acyltransferase" evidence="5">
    <location>
        <begin position="71"/>
        <end position="184"/>
    </location>
</feature>
<evidence type="ECO:0000256" key="3">
    <source>
        <dbReference type="ARBA" id="ARBA00023315"/>
    </source>
</evidence>
<dbReference type="SUPFAM" id="SSF69593">
    <property type="entry name" value="Glycerol-3-phosphate (1)-acyltransferase"/>
    <property type="match status" value="1"/>
</dbReference>
<name>A0A318KW57_9NEIS</name>
<evidence type="ECO:0000313" key="6">
    <source>
        <dbReference type="EMBL" id="PXX82051.1"/>
    </source>
</evidence>
<evidence type="ECO:0000256" key="2">
    <source>
        <dbReference type="ARBA" id="ARBA00022679"/>
    </source>
</evidence>
<dbReference type="InterPro" id="IPR002123">
    <property type="entry name" value="Plipid/glycerol_acylTrfase"/>
</dbReference>
<reference evidence="6 7" key="1">
    <citation type="submission" date="2018-05" db="EMBL/GenBank/DDBJ databases">
        <title>Genomic Encyclopedia of Type Strains, Phase IV (KMG-IV): sequencing the most valuable type-strain genomes for metagenomic binning, comparative biology and taxonomic classification.</title>
        <authorList>
            <person name="Goeker M."/>
        </authorList>
    </citation>
    <scope>NUCLEOTIDE SEQUENCE [LARGE SCALE GENOMIC DNA]</scope>
    <source>
        <strain evidence="6 7">DSM 29661</strain>
    </source>
</reference>
<feature type="transmembrane region" description="Helical" evidence="4">
    <location>
        <begin position="7"/>
        <end position="30"/>
    </location>
</feature>
<keyword evidence="2 6" id="KW-0808">Transferase</keyword>
<evidence type="ECO:0000259" key="5">
    <source>
        <dbReference type="SMART" id="SM00563"/>
    </source>
</evidence>
<organism evidence="6 7">
    <name type="scientific">Rivihabitans pingtungensis</name>
    <dbReference type="NCBI Taxonomy" id="1054498"/>
    <lineage>
        <taxon>Bacteria</taxon>
        <taxon>Pseudomonadati</taxon>
        <taxon>Pseudomonadota</taxon>
        <taxon>Betaproteobacteria</taxon>
        <taxon>Neisseriales</taxon>
        <taxon>Aquaspirillaceae</taxon>
        <taxon>Rivihabitans</taxon>
    </lineage>
</organism>
<keyword evidence="4" id="KW-0472">Membrane</keyword>
<sequence>MLVLRNLLYWVGFLLLTPPYSLLAILMLPFPRVLRHRVVTTWTHLMLAWLRLTCGLHYRVRGLENIPNTPSVIACQHQSGWETMALQLIFPRQVWVAKKELMWIPFFGWGLAAVSAIMIDRKSRQAAQQMVDQGRDRMRDGFWIVIFPEGTRMPPGKPGKFKQGAARLAQSLDVPLSPVALNSGEFWPRNSFLKHPGVIDVVIGPPILPAGQSAEALTQALESWTLAQQAALVGRGPCRPD</sequence>
<proteinExistence type="predicted"/>
<accession>A0A318KW57</accession>
<protein>
    <submittedName>
        <fullName evidence="6">1-acyl-sn-glycerol-3-phosphate acyltransferase</fullName>
    </submittedName>
</protein>
<dbReference type="RefSeq" id="WP_110389349.1">
    <property type="nucleotide sequence ID" value="NZ_CALCOA010000117.1"/>
</dbReference>
<dbReference type="PANTHER" id="PTHR10434">
    <property type="entry name" value="1-ACYL-SN-GLYCEROL-3-PHOSPHATE ACYLTRANSFERASE"/>
    <property type="match status" value="1"/>
</dbReference>
<feature type="transmembrane region" description="Helical" evidence="4">
    <location>
        <begin position="101"/>
        <end position="119"/>
    </location>
</feature>
<keyword evidence="7" id="KW-1185">Reference proteome</keyword>
<dbReference type="GO" id="GO:0003841">
    <property type="term" value="F:1-acylglycerol-3-phosphate O-acyltransferase activity"/>
    <property type="evidence" value="ECO:0007669"/>
    <property type="project" value="TreeGrafter"/>
</dbReference>
<dbReference type="GO" id="GO:0006654">
    <property type="term" value="P:phosphatidic acid biosynthetic process"/>
    <property type="evidence" value="ECO:0007669"/>
    <property type="project" value="TreeGrafter"/>
</dbReference>
<dbReference type="Proteomes" id="UP000247555">
    <property type="component" value="Unassembled WGS sequence"/>
</dbReference>
<keyword evidence="4" id="KW-0812">Transmembrane</keyword>
<dbReference type="SMART" id="SM00563">
    <property type="entry name" value="PlsC"/>
    <property type="match status" value="1"/>
</dbReference>
<keyword evidence="4" id="KW-1133">Transmembrane helix</keyword>
<comment type="caution">
    <text evidence="6">The sequence shown here is derived from an EMBL/GenBank/DDBJ whole genome shotgun (WGS) entry which is preliminary data.</text>
</comment>